<sequence length="166" mass="19122">MWYRIKNAVLVLSINIIVIIGIFMAQTLSSPYIDEEYSIANEETIFTMAIYDGKYITKETNGLQHVANIFVNGVVPLAMYFLSLLCLFDLINNCYERFKTEDKIIYKVLYSILAILQVAMIIIISIYVVALTIKVEILWIFATIILIKILFEGATFINILKISRYK</sequence>
<feature type="transmembrane region" description="Helical" evidence="1">
    <location>
        <begin position="137"/>
        <end position="160"/>
    </location>
</feature>
<dbReference type="Proteomes" id="UP001501047">
    <property type="component" value="Unassembled WGS sequence"/>
</dbReference>
<dbReference type="RefSeq" id="WP_343827794.1">
    <property type="nucleotide sequence ID" value="NZ_BAAACI010000008.1"/>
</dbReference>
<feature type="transmembrane region" description="Helical" evidence="1">
    <location>
        <begin position="69"/>
        <end position="88"/>
    </location>
</feature>
<evidence type="ECO:0000313" key="3">
    <source>
        <dbReference type="Proteomes" id="UP001501047"/>
    </source>
</evidence>
<accession>A0ABP3W602</accession>
<dbReference type="EMBL" id="BAAACI010000008">
    <property type="protein sequence ID" value="GAA0778180.1"/>
    <property type="molecule type" value="Genomic_DNA"/>
</dbReference>
<feature type="transmembrane region" description="Helical" evidence="1">
    <location>
        <begin position="108"/>
        <end position="131"/>
    </location>
</feature>
<keyword evidence="1" id="KW-0472">Membrane</keyword>
<proteinExistence type="predicted"/>
<organism evidence="2 3">
    <name type="scientific">Clostridium subterminale</name>
    <dbReference type="NCBI Taxonomy" id="1550"/>
    <lineage>
        <taxon>Bacteria</taxon>
        <taxon>Bacillati</taxon>
        <taxon>Bacillota</taxon>
        <taxon>Clostridia</taxon>
        <taxon>Eubacteriales</taxon>
        <taxon>Clostridiaceae</taxon>
        <taxon>Clostridium</taxon>
    </lineage>
</organism>
<gene>
    <name evidence="2" type="ORF">GCM10008908_34620</name>
</gene>
<name>A0ABP3W602_CLOSU</name>
<feature type="transmembrane region" description="Helical" evidence="1">
    <location>
        <begin position="7"/>
        <end position="28"/>
    </location>
</feature>
<reference evidence="3" key="1">
    <citation type="journal article" date="2019" name="Int. J. Syst. Evol. Microbiol.">
        <title>The Global Catalogue of Microorganisms (GCM) 10K type strain sequencing project: providing services to taxonomists for standard genome sequencing and annotation.</title>
        <authorList>
            <consortium name="The Broad Institute Genomics Platform"/>
            <consortium name="The Broad Institute Genome Sequencing Center for Infectious Disease"/>
            <person name="Wu L."/>
            <person name="Ma J."/>
        </authorList>
    </citation>
    <scope>NUCLEOTIDE SEQUENCE [LARGE SCALE GENOMIC DNA]</scope>
    <source>
        <strain evidence="3">JCM 1417</strain>
    </source>
</reference>
<comment type="caution">
    <text evidence="2">The sequence shown here is derived from an EMBL/GenBank/DDBJ whole genome shotgun (WGS) entry which is preliminary data.</text>
</comment>
<evidence type="ECO:0000313" key="2">
    <source>
        <dbReference type="EMBL" id="GAA0778180.1"/>
    </source>
</evidence>
<keyword evidence="1" id="KW-0812">Transmembrane</keyword>
<keyword evidence="3" id="KW-1185">Reference proteome</keyword>
<protein>
    <submittedName>
        <fullName evidence="2">Uncharacterized protein</fullName>
    </submittedName>
</protein>
<evidence type="ECO:0000256" key="1">
    <source>
        <dbReference type="SAM" id="Phobius"/>
    </source>
</evidence>
<keyword evidence="1" id="KW-1133">Transmembrane helix</keyword>